<sequence>MQGLVPVPGPWAGGAPVVANGSVFSLKEAEELRERTGVDGIMSARGLLRNPALFAGHEVTPLECIKRYAELAMSYGTTTFIFHHHLMFMMEGIMSSAEKCTFNVLSSIPAILEHLEQGYGIVPSFGEQHGRPLP</sequence>
<protein>
    <submittedName>
        <fullName evidence="1">tRNA dihydrouridine synthase</fullName>
        <ecNumber evidence="1">1.3.1.90</ecNumber>
    </submittedName>
</protein>
<dbReference type="Proteomes" id="UP001145114">
    <property type="component" value="Unassembled WGS sequence"/>
</dbReference>
<proteinExistence type="predicted"/>
<gene>
    <name evidence="1" type="primary">DUS4_1</name>
    <name evidence="1" type="ORF">EV182_000357</name>
</gene>
<reference evidence="1" key="1">
    <citation type="submission" date="2022-06" db="EMBL/GenBank/DDBJ databases">
        <title>Phylogenomic reconstructions and comparative analyses of Kickxellomycotina fungi.</title>
        <authorList>
            <person name="Reynolds N.K."/>
            <person name="Stajich J.E."/>
            <person name="Barry K."/>
            <person name="Grigoriev I.V."/>
            <person name="Crous P."/>
            <person name="Smith M.E."/>
        </authorList>
    </citation>
    <scope>NUCLEOTIDE SEQUENCE</scope>
    <source>
        <strain evidence="1">RSA 2271</strain>
    </source>
</reference>
<comment type="caution">
    <text evidence="1">The sequence shown here is derived from an EMBL/GenBank/DDBJ whole genome shotgun (WGS) entry which is preliminary data.</text>
</comment>
<keyword evidence="1" id="KW-0560">Oxidoreductase</keyword>
<dbReference type="EMBL" id="JAMZIH010000013">
    <property type="protein sequence ID" value="KAJ1680264.1"/>
    <property type="molecule type" value="Genomic_DNA"/>
</dbReference>
<evidence type="ECO:0000313" key="2">
    <source>
        <dbReference type="Proteomes" id="UP001145114"/>
    </source>
</evidence>
<evidence type="ECO:0000313" key="1">
    <source>
        <dbReference type="EMBL" id="KAJ1680264.1"/>
    </source>
</evidence>
<organism evidence="1 2">
    <name type="scientific">Spiromyces aspiralis</name>
    <dbReference type="NCBI Taxonomy" id="68401"/>
    <lineage>
        <taxon>Eukaryota</taxon>
        <taxon>Fungi</taxon>
        <taxon>Fungi incertae sedis</taxon>
        <taxon>Zoopagomycota</taxon>
        <taxon>Kickxellomycotina</taxon>
        <taxon>Kickxellomycetes</taxon>
        <taxon>Kickxellales</taxon>
        <taxon>Kickxellaceae</taxon>
        <taxon>Spiromyces</taxon>
    </lineage>
</organism>
<dbReference type="EC" id="1.3.1.90" evidence="1"/>
<keyword evidence="2" id="KW-1185">Reference proteome</keyword>
<name>A0ACC1HUL4_9FUNG</name>
<accession>A0ACC1HUL4</accession>